<evidence type="ECO:0000313" key="4">
    <source>
        <dbReference type="Proteomes" id="UP000198397"/>
    </source>
</evidence>
<dbReference type="RefSeq" id="WP_089384389.1">
    <property type="nucleotide sequence ID" value="NZ_FZNQ01000005.1"/>
</dbReference>
<organism evidence="3 4">
    <name type="scientific">Halorubrum vacuolatum</name>
    <name type="common">Natronobacterium vacuolatum</name>
    <dbReference type="NCBI Taxonomy" id="63740"/>
    <lineage>
        <taxon>Archaea</taxon>
        <taxon>Methanobacteriati</taxon>
        <taxon>Methanobacteriota</taxon>
        <taxon>Stenosarchaea group</taxon>
        <taxon>Halobacteria</taxon>
        <taxon>Halobacteriales</taxon>
        <taxon>Haloferacaceae</taxon>
        <taxon>Halorubrum</taxon>
    </lineage>
</organism>
<proteinExistence type="predicted"/>
<accession>A0A238W4J9</accession>
<dbReference type="PANTHER" id="PTHR35902:SF3">
    <property type="entry name" value="NPCBM-ASSOCIATED, NEW3 DOMAIN OF ALPHA-GALACTOSIDASE"/>
    <property type="match status" value="1"/>
</dbReference>
<sequence length="576" mass="60721">MSTGRILPALSLVLCCLLAVAVVGALAGGAGAAGSDGASPEPMPTNAPLSVEGSPSLTAPDNDIVRQTDDSGSGSDTVRGRPRFDAFLSQPTVTTGGESTVTVDLLNRGEMRFGNELDDRVTTARSVRVEADADGTPLEVKSREAAVGDVGTGTPTSVPIDLAVPDDVDDGEYDVEVTVRYRYTGQITSTFNRHNDRTATERFDVTVVIDEGARFAIVDADTDAQVGGSGDVTVTMENVGDERARDAVVTGEATGSEVTVGDGASDVFVGDWEPGENRTATFDSTVGVDFAGEAYALRSTVGYRDSDGAESDSPAARTGVTPIPKQSFPIEDVLGTLEVGYAGTVTGTLENDGPLDVDDAVLIAEPQSDRVQFGESRYALPELADGEATEFSFDADVSGQADPGPRQIRFTVEYTSGDGTVAIESTDRIEVAPRQPEFDLVSENTTVPAGETRRFTFEITNRRPETLSSINAGLYADSPLSAVDDEAFVSELEPGESAEIWFEVAAASGASVKTHPVEIDFRYDDERGNDRISDVIQYPVEVTEPVDDGGGIPWIPVVIGVLVLVAAGGYVYSRRR</sequence>
<evidence type="ECO:0000256" key="2">
    <source>
        <dbReference type="SAM" id="Phobius"/>
    </source>
</evidence>
<dbReference type="Proteomes" id="UP000198397">
    <property type="component" value="Unassembled WGS sequence"/>
</dbReference>
<keyword evidence="4" id="KW-1185">Reference proteome</keyword>
<evidence type="ECO:0000313" key="3">
    <source>
        <dbReference type="EMBL" id="SNR41482.1"/>
    </source>
</evidence>
<name>A0A238W4J9_HALVU</name>
<reference evidence="3 4" key="1">
    <citation type="submission" date="2017-06" db="EMBL/GenBank/DDBJ databases">
        <authorList>
            <person name="Kim H.J."/>
            <person name="Triplett B.A."/>
        </authorList>
    </citation>
    <scope>NUCLEOTIDE SEQUENCE [LARGE SCALE GENOMIC DNA]</scope>
    <source>
        <strain evidence="3 4">DSM 8800</strain>
    </source>
</reference>
<dbReference type="InterPro" id="IPR013783">
    <property type="entry name" value="Ig-like_fold"/>
</dbReference>
<keyword evidence="2" id="KW-0472">Membrane</keyword>
<keyword evidence="2" id="KW-1133">Transmembrane helix</keyword>
<dbReference type="Gene3D" id="2.60.40.10">
    <property type="entry name" value="Immunoglobulins"/>
    <property type="match status" value="1"/>
</dbReference>
<feature type="region of interest" description="Disordered" evidence="1">
    <location>
        <begin position="304"/>
        <end position="324"/>
    </location>
</feature>
<dbReference type="PANTHER" id="PTHR35902">
    <property type="entry name" value="S-LAYER DOMAIN-LIKE PROTEIN-RELATED"/>
    <property type="match status" value="1"/>
</dbReference>
<gene>
    <name evidence="3" type="ORF">SAMN06264855_105118</name>
</gene>
<dbReference type="EMBL" id="FZNQ01000005">
    <property type="protein sequence ID" value="SNR41482.1"/>
    <property type="molecule type" value="Genomic_DNA"/>
</dbReference>
<evidence type="ECO:0000256" key="1">
    <source>
        <dbReference type="SAM" id="MobiDB-lite"/>
    </source>
</evidence>
<feature type="transmembrane region" description="Helical" evidence="2">
    <location>
        <begin position="554"/>
        <end position="572"/>
    </location>
</feature>
<dbReference type="OrthoDB" id="56770at2157"/>
<feature type="region of interest" description="Disordered" evidence="1">
    <location>
        <begin position="31"/>
        <end position="84"/>
    </location>
</feature>
<dbReference type="AlphaFoldDB" id="A0A238W4J9"/>
<keyword evidence="2" id="KW-0812">Transmembrane</keyword>
<protein>
    <submittedName>
        <fullName evidence="3">Uncharacterized protein</fullName>
    </submittedName>
</protein>